<dbReference type="PANTHER" id="PTHR34883:SF15">
    <property type="entry name" value="EXTRACELLULAR SERINE-RICH PROTEIN"/>
    <property type="match status" value="1"/>
</dbReference>
<sequence>MASNIFPHLYSFLVLTATLQVAQCAEFQVMVGASGLLQFDPPTVDASVGDVVTFIFQQGNHSVTQSTFQSPCEMSPDGFDTGFLPVTDSNAVPAAQYNVSSTDPVWVYCRQPGHCEQGMVFAINPGDQFAAFVSAATGGALSSSAPPAPPPSSTSAPPASSSPPSSSPEAASSSSAPASTSQSQGQQSTEPAAAPTTISAPSPPETISSASSSVALSSAVPSSTSSAASAASPSNYVVIVGGSSLAFTPANITVQVGDSVTFQFHQKNHTATQSTFAAPCVGLTDSSTSGQIGFDSGFMPVADNATLYPTFTITINDTSPIWAYCKTGDHCGLGMVFAINAPSSGSDTFAAFQARAKELNGTSPFNATTVSSASCPKSGSWSTRQYAGATAATVVTMIVGLTI</sequence>
<organism evidence="3 4">
    <name type="scientific">Phanerochaete sordida</name>
    <dbReference type="NCBI Taxonomy" id="48140"/>
    <lineage>
        <taxon>Eukaryota</taxon>
        <taxon>Fungi</taxon>
        <taxon>Dikarya</taxon>
        <taxon>Basidiomycota</taxon>
        <taxon>Agaricomycotina</taxon>
        <taxon>Agaricomycetes</taxon>
        <taxon>Polyporales</taxon>
        <taxon>Phanerochaetaceae</taxon>
        <taxon>Phanerochaete</taxon>
    </lineage>
</organism>
<feature type="region of interest" description="Disordered" evidence="1">
    <location>
        <begin position="140"/>
        <end position="209"/>
    </location>
</feature>
<keyword evidence="2" id="KW-0732">Signal</keyword>
<feature type="compositionally biased region" description="Low complexity" evidence="1">
    <location>
        <begin position="153"/>
        <end position="209"/>
    </location>
</feature>
<evidence type="ECO:0000313" key="4">
    <source>
        <dbReference type="Proteomes" id="UP000703269"/>
    </source>
</evidence>
<protein>
    <submittedName>
        <fullName evidence="3">Cupredoxin domain-containing protein</fullName>
    </submittedName>
</protein>
<evidence type="ECO:0000256" key="1">
    <source>
        <dbReference type="SAM" id="MobiDB-lite"/>
    </source>
</evidence>
<feature type="signal peptide" evidence="2">
    <location>
        <begin position="1"/>
        <end position="24"/>
    </location>
</feature>
<dbReference type="Proteomes" id="UP000703269">
    <property type="component" value="Unassembled WGS sequence"/>
</dbReference>
<dbReference type="InterPro" id="IPR052953">
    <property type="entry name" value="Ser-rich/MCO-related"/>
</dbReference>
<reference evidence="3 4" key="1">
    <citation type="submission" date="2021-08" db="EMBL/GenBank/DDBJ databases">
        <title>Draft Genome Sequence of Phanerochaete sordida strain YK-624.</title>
        <authorList>
            <person name="Mori T."/>
            <person name="Dohra H."/>
            <person name="Suzuki T."/>
            <person name="Kawagishi H."/>
            <person name="Hirai H."/>
        </authorList>
    </citation>
    <scope>NUCLEOTIDE SEQUENCE [LARGE SCALE GENOMIC DNA]</scope>
    <source>
        <strain evidence="3 4">YK-624</strain>
    </source>
</reference>
<comment type="caution">
    <text evidence="3">The sequence shown here is derived from an EMBL/GenBank/DDBJ whole genome shotgun (WGS) entry which is preliminary data.</text>
</comment>
<dbReference type="Gene3D" id="2.60.40.420">
    <property type="entry name" value="Cupredoxins - blue copper proteins"/>
    <property type="match status" value="2"/>
</dbReference>
<gene>
    <name evidence="3" type="ORF">PsYK624_040100</name>
</gene>
<keyword evidence="4" id="KW-1185">Reference proteome</keyword>
<name>A0A9P3LBK5_9APHY</name>
<dbReference type="PANTHER" id="PTHR34883">
    <property type="entry name" value="SERINE-RICH PROTEIN, PUTATIVE-RELATED-RELATED"/>
    <property type="match status" value="1"/>
</dbReference>
<dbReference type="InterPro" id="IPR008972">
    <property type="entry name" value="Cupredoxin"/>
</dbReference>
<proteinExistence type="predicted"/>
<evidence type="ECO:0000313" key="3">
    <source>
        <dbReference type="EMBL" id="GJE87927.1"/>
    </source>
</evidence>
<dbReference type="OrthoDB" id="1921208at2759"/>
<feature type="chain" id="PRO_5040198463" evidence="2">
    <location>
        <begin position="25"/>
        <end position="403"/>
    </location>
</feature>
<dbReference type="EMBL" id="BPQB01000008">
    <property type="protein sequence ID" value="GJE87927.1"/>
    <property type="molecule type" value="Genomic_DNA"/>
</dbReference>
<accession>A0A9P3LBK5</accession>
<dbReference type="SUPFAM" id="SSF49503">
    <property type="entry name" value="Cupredoxins"/>
    <property type="match status" value="2"/>
</dbReference>
<dbReference type="CDD" id="cd00920">
    <property type="entry name" value="Cupredoxin"/>
    <property type="match status" value="2"/>
</dbReference>
<evidence type="ECO:0000256" key="2">
    <source>
        <dbReference type="SAM" id="SignalP"/>
    </source>
</evidence>
<dbReference type="AlphaFoldDB" id="A0A9P3LBK5"/>